<feature type="chain" id="PRO_5025336302" description="DUF992 domain-containing protein" evidence="1">
    <location>
        <begin position="20"/>
        <end position="159"/>
    </location>
</feature>
<accession>A0A6B8M2A8</accession>
<dbReference type="EMBL" id="CP044331">
    <property type="protein sequence ID" value="QGM98987.1"/>
    <property type="molecule type" value="Genomic_DNA"/>
</dbReference>
<dbReference type="KEGG" id="mpar:F7D14_16845"/>
<name>A0A6B8M2A8_9HYPH</name>
<gene>
    <name evidence="2" type="ORF">F7D14_16845</name>
</gene>
<reference evidence="2 3" key="1">
    <citation type="submission" date="2019-09" db="EMBL/GenBank/DDBJ databases">
        <title>Isolation and complete genome sequencing of Methylocystis species.</title>
        <authorList>
            <person name="Rumah B.L."/>
            <person name="Stead C.E."/>
            <person name="Stevens B.C."/>
            <person name="Minton N.P."/>
            <person name="Grosse-Honebrink A."/>
            <person name="Zhang Y."/>
        </authorList>
    </citation>
    <scope>NUCLEOTIDE SEQUENCE [LARGE SCALE GENOMIC DNA]</scope>
    <source>
        <strain evidence="2 3">BRCS2</strain>
    </source>
</reference>
<dbReference type="RefSeq" id="WP_016920998.1">
    <property type="nucleotide sequence ID" value="NZ_CP044331.1"/>
</dbReference>
<evidence type="ECO:0008006" key="4">
    <source>
        <dbReference type="Google" id="ProtNLM"/>
    </source>
</evidence>
<evidence type="ECO:0000313" key="2">
    <source>
        <dbReference type="EMBL" id="QGM98987.1"/>
    </source>
</evidence>
<keyword evidence="1" id="KW-0732">Signal</keyword>
<protein>
    <recommendedName>
        <fullName evidence="4">DUF992 domain-containing protein</fullName>
    </recommendedName>
</protein>
<proteinExistence type="predicted"/>
<evidence type="ECO:0000256" key="1">
    <source>
        <dbReference type="SAM" id="SignalP"/>
    </source>
</evidence>
<dbReference type="AlphaFoldDB" id="A0A6B8M2A8"/>
<sequence>MNKSFLAILLASTMFFAPASVTLAHAENRETRKCEFEAKKRCASGEAAVTLVDGAVTNVQIEVFWCGRPGAPGYSCMIDVSRGDKESKWSEEGGATLIDNAAPFNPQAPDRVKITLGKFVSIDLENAQSLGRCGAGAELPKAIVVPARKALCRVWLDPP</sequence>
<organism evidence="2 3">
    <name type="scientific">Methylocystis parvus</name>
    <dbReference type="NCBI Taxonomy" id="134"/>
    <lineage>
        <taxon>Bacteria</taxon>
        <taxon>Pseudomonadati</taxon>
        <taxon>Pseudomonadota</taxon>
        <taxon>Alphaproteobacteria</taxon>
        <taxon>Hyphomicrobiales</taxon>
        <taxon>Methylocystaceae</taxon>
        <taxon>Methylocystis</taxon>
    </lineage>
</organism>
<feature type="signal peptide" evidence="1">
    <location>
        <begin position="1"/>
        <end position="19"/>
    </location>
</feature>
<evidence type="ECO:0000313" key="3">
    <source>
        <dbReference type="Proteomes" id="UP000422569"/>
    </source>
</evidence>
<dbReference type="Proteomes" id="UP000422569">
    <property type="component" value="Chromosome"/>
</dbReference>
<keyword evidence="3" id="KW-1185">Reference proteome</keyword>